<protein>
    <submittedName>
        <fullName evidence="2">Uncharacterized protein</fullName>
    </submittedName>
</protein>
<organism evidence="2 3">
    <name type="scientific">Escovopsis weberi</name>
    <dbReference type="NCBI Taxonomy" id="150374"/>
    <lineage>
        <taxon>Eukaryota</taxon>
        <taxon>Fungi</taxon>
        <taxon>Dikarya</taxon>
        <taxon>Ascomycota</taxon>
        <taxon>Pezizomycotina</taxon>
        <taxon>Sordariomycetes</taxon>
        <taxon>Hypocreomycetidae</taxon>
        <taxon>Hypocreales</taxon>
        <taxon>Hypocreaceae</taxon>
        <taxon>Escovopsis</taxon>
    </lineage>
</organism>
<evidence type="ECO:0000313" key="3">
    <source>
        <dbReference type="Proteomes" id="UP000053831"/>
    </source>
</evidence>
<dbReference type="AlphaFoldDB" id="A0A0M8MYV1"/>
<comment type="caution">
    <text evidence="2">The sequence shown here is derived from an EMBL/GenBank/DDBJ whole genome shotgun (WGS) entry which is preliminary data.</text>
</comment>
<dbReference type="EMBL" id="LGSR01000006">
    <property type="protein sequence ID" value="KOS22076.1"/>
    <property type="molecule type" value="Genomic_DNA"/>
</dbReference>
<name>A0A0M8MYV1_ESCWE</name>
<sequence length="194" mass="21836">MSRRFETLGRPRGTQAAHRSREDAEVEDNRQLALGILEGRHVPAPDRSYTGSLTHIFQSMYQDEIKAHLDALSCRIRRLLDLPGRRRGWALLHSIIASELRPEDLCGVPRPRAGQKAVLLLVEEQARGGEEETRVRGRRNLEACSAGELDDVLEGVEARGWQDVILVTASDGSMPLRLGGRREVRVLEWGRDMI</sequence>
<feature type="region of interest" description="Disordered" evidence="1">
    <location>
        <begin position="1"/>
        <end position="25"/>
    </location>
</feature>
<evidence type="ECO:0000256" key="1">
    <source>
        <dbReference type="SAM" id="MobiDB-lite"/>
    </source>
</evidence>
<keyword evidence="3" id="KW-1185">Reference proteome</keyword>
<gene>
    <name evidence="2" type="ORF">ESCO_001716</name>
</gene>
<dbReference type="Proteomes" id="UP000053831">
    <property type="component" value="Unassembled WGS sequence"/>
</dbReference>
<reference evidence="2 3" key="1">
    <citation type="submission" date="2015-07" db="EMBL/GenBank/DDBJ databases">
        <title>The genome of the fungus Escovopsis weberi, a specialized disease agent of ant agriculture.</title>
        <authorList>
            <person name="de Man T.J."/>
            <person name="Stajich J.E."/>
            <person name="Kubicek C.P."/>
            <person name="Chenthamara K."/>
            <person name="Atanasova L."/>
            <person name="Druzhinina I.S."/>
            <person name="Birnbaum S."/>
            <person name="Barribeau S.M."/>
            <person name="Teiling C."/>
            <person name="Suen G."/>
            <person name="Currie C."/>
            <person name="Gerardo N.M."/>
        </authorList>
    </citation>
    <scope>NUCLEOTIDE SEQUENCE [LARGE SCALE GENOMIC DNA]</scope>
</reference>
<proteinExistence type="predicted"/>
<accession>A0A0M8MYV1</accession>
<evidence type="ECO:0000313" key="2">
    <source>
        <dbReference type="EMBL" id="KOS22076.1"/>
    </source>
</evidence>